<organism evidence="1 2">
    <name type="scientific">Pelotomaculum thermopropionicum</name>
    <dbReference type="NCBI Taxonomy" id="110500"/>
    <lineage>
        <taxon>Bacteria</taxon>
        <taxon>Bacillati</taxon>
        <taxon>Bacillota</taxon>
        <taxon>Clostridia</taxon>
        <taxon>Eubacteriales</taxon>
        <taxon>Desulfotomaculaceae</taxon>
        <taxon>Pelotomaculum</taxon>
    </lineage>
</organism>
<proteinExistence type="predicted"/>
<dbReference type="AlphaFoldDB" id="A0A101HW81"/>
<evidence type="ECO:0000313" key="1">
    <source>
        <dbReference type="EMBL" id="KUK84113.1"/>
    </source>
</evidence>
<name>A0A101HW81_9FIRM</name>
<evidence type="ECO:0000313" key="2">
    <source>
        <dbReference type="Proteomes" id="UP000054705"/>
    </source>
</evidence>
<reference evidence="2" key="1">
    <citation type="journal article" date="2015" name="MBio">
        <title>Genome-Resolved Metagenomic Analysis Reveals Roles for Candidate Phyla and Other Microbial Community Members in Biogeochemical Transformations in Oil Reservoirs.</title>
        <authorList>
            <person name="Hu P."/>
            <person name="Tom L."/>
            <person name="Singh A."/>
            <person name="Thomas B.C."/>
            <person name="Baker B.J."/>
            <person name="Piceno Y.M."/>
            <person name="Andersen G.L."/>
            <person name="Banfield J.F."/>
        </authorList>
    </citation>
    <scope>NUCLEOTIDE SEQUENCE [LARGE SCALE GENOMIC DNA]</scope>
</reference>
<sequence length="75" mass="8759">MGVPRFDSPEEDIKKWLNHIAVICLSEEFQTLKKELETIYQQSNVENVRLTAFQDALYAFLSQGEDEQAYNIKAY</sequence>
<protein>
    <submittedName>
        <fullName evidence="1">Uncharacterized protein</fullName>
    </submittedName>
</protein>
<accession>A0A101HW81</accession>
<gene>
    <name evidence="1" type="ORF">XD97_0023</name>
</gene>
<dbReference type="EMBL" id="LGGS01000003">
    <property type="protein sequence ID" value="KUK84113.1"/>
    <property type="molecule type" value="Genomic_DNA"/>
</dbReference>
<comment type="caution">
    <text evidence="1">The sequence shown here is derived from an EMBL/GenBank/DDBJ whole genome shotgun (WGS) entry which is preliminary data.</text>
</comment>
<dbReference type="PATRIC" id="fig|110500.4.peg.259"/>
<dbReference type="Proteomes" id="UP000054705">
    <property type="component" value="Unassembled WGS sequence"/>
</dbReference>